<dbReference type="CDD" id="cd08503">
    <property type="entry name" value="PBP2_NikA_DppA_OppA_like_17"/>
    <property type="match status" value="1"/>
</dbReference>
<dbReference type="PROSITE" id="PS51318">
    <property type="entry name" value="TAT"/>
    <property type="match status" value="1"/>
</dbReference>
<dbReference type="SUPFAM" id="SSF53850">
    <property type="entry name" value="Periplasmic binding protein-like II"/>
    <property type="match status" value="1"/>
</dbReference>
<keyword evidence="3" id="KW-1185">Reference proteome</keyword>
<dbReference type="PIRSF" id="PIRSF002741">
    <property type="entry name" value="MppA"/>
    <property type="match status" value="1"/>
</dbReference>
<name>A0ABY9YYG9_9GAMM</name>
<dbReference type="InterPro" id="IPR039424">
    <property type="entry name" value="SBP_5"/>
</dbReference>
<dbReference type="RefSeq" id="WP_311883389.1">
    <property type="nucleotide sequence ID" value="NZ_CP119391.1"/>
</dbReference>
<sequence length="528" mass="58812">MKEVKCSAVKAGITRRSFLGMGGALGVAATSAGSLVLPAFASETATPARGGHFRLGLSRGSTSDTLNPAHFADVFMQSLGFAIHNYLTEIDEEGQLKGELAESWEPSKDAKQWVFQLREGVTFHDGRSLTSEDVVASFNHHRGDDSTSAAKGMVDPIESITTDGPHKVVFTLKEGNADFAYITSDYHLAILPSNEGKIDPASGIGCGGFKLKSFEPGVEAVVERNPDYWKSDRAWFDSVSFLSITDEAARTNALRTGQIDAMDRVDLKTVNLLEMDPDIQVNTVESDQIYYFPMNVQAKPFDDNNVRLALKHAVDREDMVERVLKGYGRVANDHPIGGSYRYFADLPQRQYDPDKARHYLKKAGYDSLNLDLSTSDAVFTGAVDAAVLYKEHAADAGININVIREPADGYWENVWMKRPWCMSYSSPRGTADWFFSQYFAGDASWNDTNWNNDRFNHLLNEARSELDEERRAQMYAEMQSLIHEQGGRVSPMFSSYVSAANRKVGHGRIGTNRDMDGNRIAERWWFKG</sequence>
<gene>
    <name evidence="2" type="ORF">P1P91_13985</name>
</gene>
<dbReference type="Gene3D" id="3.40.190.10">
    <property type="entry name" value="Periplasmic binding protein-like II"/>
    <property type="match status" value="1"/>
</dbReference>
<dbReference type="InterPro" id="IPR006311">
    <property type="entry name" value="TAT_signal"/>
</dbReference>
<dbReference type="PANTHER" id="PTHR30290">
    <property type="entry name" value="PERIPLASMIC BINDING COMPONENT OF ABC TRANSPORTER"/>
    <property type="match status" value="1"/>
</dbReference>
<evidence type="ECO:0000259" key="1">
    <source>
        <dbReference type="Pfam" id="PF00496"/>
    </source>
</evidence>
<organism evidence="2 3">
    <name type="scientific">Halomonas piscis</name>
    <dbReference type="NCBI Taxonomy" id="3031727"/>
    <lineage>
        <taxon>Bacteria</taxon>
        <taxon>Pseudomonadati</taxon>
        <taxon>Pseudomonadota</taxon>
        <taxon>Gammaproteobacteria</taxon>
        <taxon>Oceanospirillales</taxon>
        <taxon>Halomonadaceae</taxon>
        <taxon>Halomonas</taxon>
    </lineage>
</organism>
<accession>A0ABY9YYG9</accession>
<evidence type="ECO:0000313" key="2">
    <source>
        <dbReference type="EMBL" id="WNK19914.1"/>
    </source>
</evidence>
<dbReference type="Pfam" id="PF00496">
    <property type="entry name" value="SBP_bac_5"/>
    <property type="match status" value="1"/>
</dbReference>
<evidence type="ECO:0000313" key="3">
    <source>
        <dbReference type="Proteomes" id="UP001301869"/>
    </source>
</evidence>
<feature type="domain" description="Solute-binding protein family 5" evidence="1">
    <location>
        <begin position="96"/>
        <end position="433"/>
    </location>
</feature>
<dbReference type="InterPro" id="IPR000914">
    <property type="entry name" value="SBP_5_dom"/>
</dbReference>
<dbReference type="EMBL" id="CP119391">
    <property type="protein sequence ID" value="WNK19914.1"/>
    <property type="molecule type" value="Genomic_DNA"/>
</dbReference>
<reference evidence="2 3" key="1">
    <citation type="submission" date="2023-03" db="EMBL/GenBank/DDBJ databases">
        <title>Halomonas sp. nov., isolated from Korean tranditional fermented seafood 'Jeotgal'.</title>
        <authorList>
            <person name="Kim B."/>
            <person name="Shin N.-R."/>
        </authorList>
    </citation>
    <scope>NUCLEOTIDE SEQUENCE [LARGE SCALE GENOMIC DNA]</scope>
    <source>
        <strain evidence="2 3">SG2L-4</strain>
    </source>
</reference>
<protein>
    <submittedName>
        <fullName evidence="2">ABC transporter substrate-binding protein</fullName>
    </submittedName>
</protein>
<dbReference type="Gene3D" id="3.10.105.10">
    <property type="entry name" value="Dipeptide-binding Protein, Domain 3"/>
    <property type="match status" value="1"/>
</dbReference>
<dbReference type="InterPro" id="IPR030678">
    <property type="entry name" value="Peptide/Ni-bd"/>
</dbReference>
<dbReference type="Proteomes" id="UP001301869">
    <property type="component" value="Chromosome"/>
</dbReference>
<dbReference type="Gene3D" id="3.90.76.10">
    <property type="entry name" value="Dipeptide-binding Protein, Domain 1"/>
    <property type="match status" value="1"/>
</dbReference>
<proteinExistence type="predicted"/>